<comment type="caution">
    <text evidence="2">The sequence shown here is derived from an EMBL/GenBank/DDBJ whole genome shotgun (WGS) entry which is preliminary data.</text>
</comment>
<evidence type="ECO:0000259" key="1">
    <source>
        <dbReference type="PROSITE" id="PS51534"/>
    </source>
</evidence>
<gene>
    <name evidence="2" type="ORF">I5V89_02990</name>
</gene>
<dbReference type="SUPFAM" id="SSF52200">
    <property type="entry name" value="Toll/Interleukin receptor TIR domain"/>
    <property type="match status" value="1"/>
</dbReference>
<dbReference type="EMBL" id="JADUOV010000001">
    <property type="protein sequence ID" value="MBH1788833.1"/>
    <property type="molecule type" value="Genomic_DNA"/>
</dbReference>
<evidence type="ECO:0000313" key="2">
    <source>
        <dbReference type="EMBL" id="MBH1788833.1"/>
    </source>
</evidence>
<accession>A0AA40Y5N8</accession>
<feature type="domain" description="SEFIR" evidence="1">
    <location>
        <begin position="147"/>
        <end position="278"/>
    </location>
</feature>
<protein>
    <submittedName>
        <fullName evidence="2">Toll/interleukin-1 receptor domain-containing protein</fullName>
    </submittedName>
</protein>
<sequence length="302" mass="34376">MYNLLMVYQEGTWDQDEFVLELARFLEYTAQPLIDRFGALDQQTIQYLKGIPALFAYEDRGREAGLPARVGKIDDIQVRYGGVRITWSFDASVSPIPALALREMFAALDVAADRSWEHTRTHWAVKDADLYDVLLRYGLLENDQTPPPKVFVSYSWDSPEHIEWVRNLVNALRMNGIDAISDRTHLRFGQNLPHFMEQSAACDRVIVVCTENYMNRANGRVGGVGYEHLVTAADLANDPLSMRFIPVIRDPRDAAHMPTNLRGRFYVNLSNGPDFNGNFQELVRDLHNAVPPIPPIGRRPSF</sequence>
<dbReference type="PROSITE" id="PS51534">
    <property type="entry name" value="SEFIR"/>
    <property type="match status" value="1"/>
</dbReference>
<keyword evidence="2" id="KW-0675">Receptor</keyword>
<dbReference type="RefSeq" id="WP_049419290.1">
    <property type="nucleotide sequence ID" value="NZ_JAAAFO010000001.1"/>
</dbReference>
<dbReference type="InterPro" id="IPR013568">
    <property type="entry name" value="SEFIR_dom"/>
</dbReference>
<dbReference type="Proteomes" id="UP000634179">
    <property type="component" value="Unassembled WGS sequence"/>
</dbReference>
<organism evidence="2 3">
    <name type="scientific">Stenotrophomonas maltophilia</name>
    <name type="common">Pseudomonas maltophilia</name>
    <name type="synonym">Xanthomonas maltophilia</name>
    <dbReference type="NCBI Taxonomy" id="40324"/>
    <lineage>
        <taxon>Bacteria</taxon>
        <taxon>Pseudomonadati</taxon>
        <taxon>Pseudomonadota</taxon>
        <taxon>Gammaproteobacteria</taxon>
        <taxon>Lysobacterales</taxon>
        <taxon>Lysobacteraceae</taxon>
        <taxon>Stenotrophomonas</taxon>
        <taxon>Stenotrophomonas maltophilia group</taxon>
    </lineage>
</organism>
<dbReference type="Pfam" id="PF13676">
    <property type="entry name" value="TIR_2"/>
    <property type="match status" value="1"/>
</dbReference>
<dbReference type="AlphaFoldDB" id="A0AA40Y5N8"/>
<dbReference type="GO" id="GO:0007165">
    <property type="term" value="P:signal transduction"/>
    <property type="evidence" value="ECO:0007669"/>
    <property type="project" value="InterPro"/>
</dbReference>
<dbReference type="Gene3D" id="3.40.50.10140">
    <property type="entry name" value="Toll/interleukin-1 receptor homology (TIR) domain"/>
    <property type="match status" value="1"/>
</dbReference>
<evidence type="ECO:0000313" key="3">
    <source>
        <dbReference type="Proteomes" id="UP000634179"/>
    </source>
</evidence>
<name>A0AA40Y5N8_STEMA</name>
<reference evidence="2" key="1">
    <citation type="submission" date="2020-11" db="EMBL/GenBank/DDBJ databases">
        <title>Enhanced detection system for hospital associated transmission using whole genome sequencing surveillance.</title>
        <authorList>
            <person name="Harrison L.H."/>
            <person name="Van Tyne D."/>
            <person name="Marsh J.W."/>
            <person name="Griffith M.P."/>
            <person name="Snyder D.J."/>
            <person name="Cooper V.S."/>
            <person name="Mustapha M."/>
        </authorList>
    </citation>
    <scope>NUCLEOTIDE SEQUENCE</scope>
    <source>
        <strain evidence="2">STEN00053</strain>
    </source>
</reference>
<proteinExistence type="predicted"/>
<dbReference type="InterPro" id="IPR035897">
    <property type="entry name" value="Toll_tir_struct_dom_sf"/>
</dbReference>
<dbReference type="InterPro" id="IPR000157">
    <property type="entry name" value="TIR_dom"/>
</dbReference>